<organism evidence="1 2">
    <name type="scientific">Cichlidogyrus casuarinus</name>
    <dbReference type="NCBI Taxonomy" id="1844966"/>
    <lineage>
        <taxon>Eukaryota</taxon>
        <taxon>Metazoa</taxon>
        <taxon>Spiralia</taxon>
        <taxon>Lophotrochozoa</taxon>
        <taxon>Platyhelminthes</taxon>
        <taxon>Monogenea</taxon>
        <taxon>Monopisthocotylea</taxon>
        <taxon>Dactylogyridea</taxon>
        <taxon>Ancyrocephalidae</taxon>
        <taxon>Cichlidogyrus</taxon>
    </lineage>
</organism>
<keyword evidence="2" id="KW-1185">Reference proteome</keyword>
<evidence type="ECO:0000313" key="2">
    <source>
        <dbReference type="Proteomes" id="UP001626550"/>
    </source>
</evidence>
<name>A0ABD2QFD1_9PLAT</name>
<comment type="caution">
    <text evidence="1">The sequence shown here is derived from an EMBL/GenBank/DDBJ whole genome shotgun (WGS) entry which is preliminary data.</text>
</comment>
<evidence type="ECO:0000313" key="1">
    <source>
        <dbReference type="EMBL" id="KAL3318240.1"/>
    </source>
</evidence>
<dbReference type="Proteomes" id="UP001626550">
    <property type="component" value="Unassembled WGS sequence"/>
</dbReference>
<accession>A0ABD2QFD1</accession>
<dbReference type="EMBL" id="JBJKFK010000268">
    <property type="protein sequence ID" value="KAL3318240.1"/>
    <property type="molecule type" value="Genomic_DNA"/>
</dbReference>
<dbReference type="AlphaFoldDB" id="A0ABD2QFD1"/>
<reference evidence="1 2" key="1">
    <citation type="submission" date="2024-11" db="EMBL/GenBank/DDBJ databases">
        <title>Adaptive evolution of stress response genes in parasites aligns with host niche diversity.</title>
        <authorList>
            <person name="Hahn C."/>
            <person name="Resl P."/>
        </authorList>
    </citation>
    <scope>NUCLEOTIDE SEQUENCE [LARGE SCALE GENOMIC DNA]</scope>
    <source>
        <strain evidence="1">EGGRZ-B1_66</strain>
        <tissue evidence="1">Body</tissue>
    </source>
</reference>
<sequence length="103" mass="12580">MHCQYKCDEKDQKNCKRMCTQKPCKRPEYHIVYDYEYSRGLCRRTGICVYKGVCQGKDHKWINYSKLRCKTLIDNPYMPEESYESVRYQPRNSRYYRGGEFAY</sequence>
<protein>
    <submittedName>
        <fullName evidence="1">Uncharacterized protein</fullName>
    </submittedName>
</protein>
<gene>
    <name evidence="1" type="ORF">Ciccas_003090</name>
</gene>
<proteinExistence type="predicted"/>